<proteinExistence type="predicted"/>
<reference evidence="10" key="1">
    <citation type="journal article" date="2019" name="Gigascience">
        <title>De novo genome assembly of the endangered Acer yangbiense, a plant species with extremely small populations endemic to Yunnan Province, China.</title>
        <authorList>
            <person name="Yang J."/>
            <person name="Wariss H.M."/>
            <person name="Tao L."/>
            <person name="Zhang R."/>
            <person name="Yun Q."/>
            <person name="Hollingsworth P."/>
            <person name="Dao Z."/>
            <person name="Luo G."/>
            <person name="Guo H."/>
            <person name="Ma Y."/>
            <person name="Sun W."/>
        </authorList>
    </citation>
    <scope>NUCLEOTIDE SEQUENCE [LARGE SCALE GENOMIC DNA]</scope>
    <source>
        <strain evidence="10">cv. Malutang</strain>
    </source>
</reference>
<keyword evidence="10" id="KW-1185">Reference proteome</keyword>
<sequence length="192" mass="21497">MGQVTDTKIHVPQSHHQQVFHVVDDGRLKRTGNLTTNSTCAKNHNLILMSRGIHEESRMRIIHHDLKASNDQDMKPKISDFGMARLFERDQTHAETERVVGTFQVSIVLGVLVLEILSGKKISNGEDLRNFAWENHRAGIPLRVIDPILRVGSTVEMIQCIVIGLLCVQEAAGRPSMAQVDLMLNSYSKSLP</sequence>
<dbReference type="SUPFAM" id="SSF56112">
    <property type="entry name" value="Protein kinase-like (PK-like)"/>
    <property type="match status" value="1"/>
</dbReference>
<dbReference type="OrthoDB" id="4062651at2759"/>
<evidence type="ECO:0000256" key="8">
    <source>
        <dbReference type="ARBA" id="ARBA00048679"/>
    </source>
</evidence>
<gene>
    <name evidence="9" type="ORF">EZV62_006675</name>
</gene>
<comment type="catalytic activity">
    <reaction evidence="7">
        <text>L-threonyl-[protein] + ATP = O-phospho-L-threonyl-[protein] + ADP + H(+)</text>
        <dbReference type="Rhea" id="RHEA:46608"/>
        <dbReference type="Rhea" id="RHEA-COMP:11060"/>
        <dbReference type="Rhea" id="RHEA-COMP:11605"/>
        <dbReference type="ChEBI" id="CHEBI:15378"/>
        <dbReference type="ChEBI" id="CHEBI:30013"/>
        <dbReference type="ChEBI" id="CHEBI:30616"/>
        <dbReference type="ChEBI" id="CHEBI:61977"/>
        <dbReference type="ChEBI" id="CHEBI:456216"/>
        <dbReference type="EC" id="2.7.11.1"/>
    </reaction>
</comment>
<dbReference type="EC" id="2.7.11.1" evidence="1"/>
<evidence type="ECO:0000256" key="4">
    <source>
        <dbReference type="ARBA" id="ARBA00022741"/>
    </source>
</evidence>
<name>A0A5C7I7T3_9ROSI</name>
<keyword evidence="4" id="KW-0547">Nucleotide-binding</keyword>
<dbReference type="PANTHER" id="PTHR27002:SF1104">
    <property type="entry name" value="CYSTEINE-RICH RECEPTOR-LIKE PROTEIN KINASE 27-RELATED"/>
    <property type="match status" value="1"/>
</dbReference>
<comment type="caution">
    <text evidence="9">The sequence shown here is derived from an EMBL/GenBank/DDBJ whole genome shotgun (WGS) entry which is preliminary data.</text>
</comment>
<dbReference type="Proteomes" id="UP000323000">
    <property type="component" value="Chromosome 3"/>
</dbReference>
<keyword evidence="2" id="KW-0723">Serine/threonine-protein kinase</keyword>
<accession>A0A5C7I7T3</accession>
<organism evidence="9 10">
    <name type="scientific">Acer yangbiense</name>
    <dbReference type="NCBI Taxonomy" id="1000413"/>
    <lineage>
        <taxon>Eukaryota</taxon>
        <taxon>Viridiplantae</taxon>
        <taxon>Streptophyta</taxon>
        <taxon>Embryophyta</taxon>
        <taxon>Tracheophyta</taxon>
        <taxon>Spermatophyta</taxon>
        <taxon>Magnoliopsida</taxon>
        <taxon>eudicotyledons</taxon>
        <taxon>Gunneridae</taxon>
        <taxon>Pentapetalae</taxon>
        <taxon>rosids</taxon>
        <taxon>malvids</taxon>
        <taxon>Sapindales</taxon>
        <taxon>Sapindaceae</taxon>
        <taxon>Hippocastanoideae</taxon>
        <taxon>Acereae</taxon>
        <taxon>Acer</taxon>
    </lineage>
</organism>
<evidence type="ECO:0000256" key="5">
    <source>
        <dbReference type="ARBA" id="ARBA00022777"/>
    </source>
</evidence>
<evidence type="ECO:0000256" key="6">
    <source>
        <dbReference type="ARBA" id="ARBA00022840"/>
    </source>
</evidence>
<dbReference type="PANTHER" id="PTHR27002">
    <property type="entry name" value="RECEPTOR-LIKE SERINE/THREONINE-PROTEIN KINASE SD1-8"/>
    <property type="match status" value="1"/>
</dbReference>
<evidence type="ECO:0000256" key="2">
    <source>
        <dbReference type="ARBA" id="ARBA00022527"/>
    </source>
</evidence>
<dbReference type="Gene3D" id="1.10.510.10">
    <property type="entry name" value="Transferase(Phosphotransferase) domain 1"/>
    <property type="match status" value="1"/>
</dbReference>
<evidence type="ECO:0000256" key="1">
    <source>
        <dbReference type="ARBA" id="ARBA00012513"/>
    </source>
</evidence>
<keyword evidence="3" id="KW-0808">Transferase</keyword>
<evidence type="ECO:0000313" key="10">
    <source>
        <dbReference type="Proteomes" id="UP000323000"/>
    </source>
</evidence>
<keyword evidence="5" id="KW-0418">Kinase</keyword>
<dbReference type="GO" id="GO:0004674">
    <property type="term" value="F:protein serine/threonine kinase activity"/>
    <property type="evidence" value="ECO:0007669"/>
    <property type="project" value="UniProtKB-KW"/>
</dbReference>
<dbReference type="FunFam" id="1.10.510.10:FF:001023">
    <property type="entry name" value="Os07g0541700 protein"/>
    <property type="match status" value="1"/>
</dbReference>
<dbReference type="InterPro" id="IPR011009">
    <property type="entry name" value="Kinase-like_dom_sf"/>
</dbReference>
<dbReference type="AlphaFoldDB" id="A0A5C7I7T3"/>
<dbReference type="GO" id="GO:0005886">
    <property type="term" value="C:plasma membrane"/>
    <property type="evidence" value="ECO:0007669"/>
    <property type="project" value="TreeGrafter"/>
</dbReference>
<evidence type="ECO:0000256" key="3">
    <source>
        <dbReference type="ARBA" id="ARBA00022679"/>
    </source>
</evidence>
<comment type="catalytic activity">
    <reaction evidence="8">
        <text>L-seryl-[protein] + ATP = O-phospho-L-seryl-[protein] + ADP + H(+)</text>
        <dbReference type="Rhea" id="RHEA:17989"/>
        <dbReference type="Rhea" id="RHEA-COMP:9863"/>
        <dbReference type="Rhea" id="RHEA-COMP:11604"/>
        <dbReference type="ChEBI" id="CHEBI:15378"/>
        <dbReference type="ChEBI" id="CHEBI:29999"/>
        <dbReference type="ChEBI" id="CHEBI:30616"/>
        <dbReference type="ChEBI" id="CHEBI:83421"/>
        <dbReference type="ChEBI" id="CHEBI:456216"/>
        <dbReference type="EC" id="2.7.11.1"/>
    </reaction>
</comment>
<dbReference type="GO" id="GO:0005524">
    <property type="term" value="F:ATP binding"/>
    <property type="evidence" value="ECO:0007669"/>
    <property type="project" value="UniProtKB-KW"/>
</dbReference>
<evidence type="ECO:0000256" key="7">
    <source>
        <dbReference type="ARBA" id="ARBA00047899"/>
    </source>
</evidence>
<dbReference type="EMBL" id="VAHF01000003">
    <property type="protein sequence ID" value="TXG65400.1"/>
    <property type="molecule type" value="Genomic_DNA"/>
</dbReference>
<protein>
    <recommendedName>
        <fullName evidence="1">non-specific serine/threonine protein kinase</fullName>
        <ecNumber evidence="1">2.7.11.1</ecNumber>
    </recommendedName>
</protein>
<evidence type="ECO:0000313" key="9">
    <source>
        <dbReference type="EMBL" id="TXG65400.1"/>
    </source>
</evidence>
<keyword evidence="6" id="KW-0067">ATP-binding</keyword>